<dbReference type="SUPFAM" id="SSF54648">
    <property type="entry name" value="DLC"/>
    <property type="match status" value="1"/>
</dbReference>
<dbReference type="InterPro" id="IPR037177">
    <property type="entry name" value="DLC_sf"/>
</dbReference>
<dbReference type="PaxDb" id="9986-ENSOCUP00000012545"/>
<evidence type="ECO:0008006" key="4">
    <source>
        <dbReference type="Google" id="ProtNLM"/>
    </source>
</evidence>
<dbReference type="STRING" id="9986.ENSOCUP00000012545"/>
<reference evidence="2 3" key="1">
    <citation type="journal article" date="2011" name="Nature">
        <title>A high-resolution map of human evolutionary constraint using 29 mammals.</title>
        <authorList>
            <person name="Lindblad-Toh K."/>
            <person name="Garber M."/>
            <person name="Zuk O."/>
            <person name="Lin M.F."/>
            <person name="Parker B.J."/>
            <person name="Washietl S."/>
            <person name="Kheradpour P."/>
            <person name="Ernst J."/>
            <person name="Jordan G."/>
            <person name="Mauceli E."/>
            <person name="Ward L.D."/>
            <person name="Lowe C.B."/>
            <person name="Holloway A.K."/>
            <person name="Clamp M."/>
            <person name="Gnerre S."/>
            <person name="Alfoldi J."/>
            <person name="Beal K."/>
            <person name="Chang J."/>
            <person name="Clawson H."/>
            <person name="Cuff J."/>
            <person name="Di Palma F."/>
            <person name="Fitzgerald S."/>
            <person name="Flicek P."/>
            <person name="Guttman M."/>
            <person name="Hubisz M.J."/>
            <person name="Jaffe D.B."/>
            <person name="Jungreis I."/>
            <person name="Kent W.J."/>
            <person name="Kostka D."/>
            <person name="Lara M."/>
            <person name="Martins A.L."/>
            <person name="Massingham T."/>
            <person name="Moltke I."/>
            <person name="Raney B.J."/>
            <person name="Rasmussen M.D."/>
            <person name="Robinson J."/>
            <person name="Stark A."/>
            <person name="Vilella A.J."/>
            <person name="Wen J."/>
            <person name="Xie X."/>
            <person name="Zody M.C."/>
            <person name="Baldwin J."/>
            <person name="Bloom T."/>
            <person name="Chin C.W."/>
            <person name="Heiman D."/>
            <person name="Nicol R."/>
            <person name="Nusbaum C."/>
            <person name="Young S."/>
            <person name="Wilkinson J."/>
            <person name="Worley K.C."/>
            <person name="Kovar C.L."/>
            <person name="Muzny D.M."/>
            <person name="Gibbs R.A."/>
            <person name="Cree A."/>
            <person name="Dihn H.H."/>
            <person name="Fowler G."/>
            <person name="Jhangiani S."/>
            <person name="Joshi V."/>
            <person name="Lee S."/>
            <person name="Lewis L.R."/>
            <person name="Nazareth L.V."/>
            <person name="Okwuonu G."/>
            <person name="Santibanez J."/>
            <person name="Warren W.C."/>
            <person name="Mardis E.R."/>
            <person name="Weinstock G.M."/>
            <person name="Wilson R.K."/>
            <person name="Delehaunty K."/>
            <person name="Dooling D."/>
            <person name="Fronik C."/>
            <person name="Fulton L."/>
            <person name="Fulton B."/>
            <person name="Graves T."/>
            <person name="Minx P."/>
            <person name="Sodergren E."/>
            <person name="Birney E."/>
            <person name="Margulies E.H."/>
            <person name="Herrero J."/>
            <person name="Green E.D."/>
            <person name="Haussler D."/>
            <person name="Siepel A."/>
            <person name="Goldman N."/>
            <person name="Pollard K.S."/>
            <person name="Pedersen J.S."/>
            <person name="Lander E.S."/>
            <person name="Kellis M."/>
        </authorList>
    </citation>
    <scope>NUCLEOTIDE SEQUENCE [LARGE SCALE GENOMIC DNA]</scope>
    <source>
        <strain evidence="2 3">Thorbecke inbred</strain>
    </source>
</reference>
<dbReference type="EMBL" id="AAGW02071775">
    <property type="status" value="NOT_ANNOTATED_CDS"/>
    <property type="molecule type" value="Genomic_DNA"/>
</dbReference>
<sequence>MGETEGKKDEADYKRLQTFPLVRHSDMPEEMRVETMELCVTACEKFSNNNEVLPSAWGDVGDWGPRPCCQPQRPAGSVHKASWAAVTVRASPGEEAGGVSTPSLPVVLSGAQGTFPRAPSPWGAEAWRGLIRASVHSQRLRAISVPHAAPGARVGPVGSEPGAPQWVQGREMEVSVWRLCGADVGSESPRPSAARLAQGPLDEPSPPTLYLGVAKVPLAARVTCGDNGRRHWGATWRKGALLVTPKPHWRDRGERRSEPSPLRPTPRGSPQLTPGARHAVWAACAGDRGPRTWPPPAASQVR</sequence>
<dbReference type="HOGENOM" id="CLU_070944_3_0_1"/>
<reference evidence="2" key="3">
    <citation type="submission" date="2025-09" db="UniProtKB">
        <authorList>
            <consortium name="Ensembl"/>
        </authorList>
    </citation>
    <scope>IDENTIFICATION</scope>
    <source>
        <strain evidence="2">Thorbecke</strain>
    </source>
</reference>
<name>G1T7Q1_RABIT</name>
<accession>G1T7Q1</accession>
<dbReference type="eggNOG" id="KOG3430">
    <property type="taxonomic scope" value="Eukaryota"/>
</dbReference>
<dbReference type="GeneTree" id="ENSGT00940000166105"/>
<evidence type="ECO:0000313" key="3">
    <source>
        <dbReference type="Proteomes" id="UP000001811"/>
    </source>
</evidence>
<dbReference type="GO" id="GO:0007017">
    <property type="term" value="P:microtubule-based process"/>
    <property type="evidence" value="ECO:0007669"/>
    <property type="project" value="InterPro"/>
</dbReference>
<dbReference type="Bgee" id="ENSOCUG00000014597">
    <property type="expression patterns" value="Expressed in testis and 19 other cell types or tissues"/>
</dbReference>
<dbReference type="Proteomes" id="UP000001811">
    <property type="component" value="Chromosome 4"/>
</dbReference>
<proteinExistence type="predicted"/>
<dbReference type="AlphaFoldDB" id="G1T7Q1"/>
<evidence type="ECO:0000256" key="1">
    <source>
        <dbReference type="SAM" id="MobiDB-lite"/>
    </source>
</evidence>
<evidence type="ECO:0000313" key="2">
    <source>
        <dbReference type="Ensembl" id="ENSOCUP00000012545.2"/>
    </source>
</evidence>
<reference evidence="2" key="2">
    <citation type="submission" date="2025-08" db="UniProtKB">
        <authorList>
            <consortium name="Ensembl"/>
        </authorList>
    </citation>
    <scope>IDENTIFICATION</scope>
    <source>
        <strain evidence="2">Thorbecke</strain>
    </source>
</reference>
<dbReference type="GO" id="GO:0030286">
    <property type="term" value="C:dynein complex"/>
    <property type="evidence" value="ECO:0007669"/>
    <property type="project" value="InterPro"/>
</dbReference>
<feature type="compositionally biased region" description="Basic and acidic residues" evidence="1">
    <location>
        <begin position="248"/>
        <end position="258"/>
    </location>
</feature>
<protein>
    <recommendedName>
        <fullName evidence="4">Dynein light chain</fullName>
    </recommendedName>
</protein>
<dbReference type="InParanoid" id="G1T7Q1"/>
<feature type="region of interest" description="Disordered" evidence="1">
    <location>
        <begin position="243"/>
        <end position="277"/>
    </location>
</feature>
<organism evidence="2 3">
    <name type="scientific">Oryctolagus cuniculus</name>
    <name type="common">Rabbit</name>
    <dbReference type="NCBI Taxonomy" id="9986"/>
    <lineage>
        <taxon>Eukaryota</taxon>
        <taxon>Metazoa</taxon>
        <taxon>Chordata</taxon>
        <taxon>Craniata</taxon>
        <taxon>Vertebrata</taxon>
        <taxon>Euteleostomi</taxon>
        <taxon>Mammalia</taxon>
        <taxon>Eutheria</taxon>
        <taxon>Euarchontoglires</taxon>
        <taxon>Glires</taxon>
        <taxon>Lagomorpha</taxon>
        <taxon>Leporidae</taxon>
        <taxon>Oryctolagus</taxon>
    </lineage>
</organism>
<keyword evidence="3" id="KW-1185">Reference proteome</keyword>
<dbReference type="Ensembl" id="ENSOCUT00000014594.2">
    <property type="protein sequence ID" value="ENSOCUP00000012545.2"/>
    <property type="gene ID" value="ENSOCUG00000014597.2"/>
</dbReference>